<gene>
    <name evidence="4" type="ORF">ACFQ4B_03110</name>
</gene>
<organism evidence="4 5">
    <name type="scientific">Paenibacillus vulneris</name>
    <dbReference type="NCBI Taxonomy" id="1133364"/>
    <lineage>
        <taxon>Bacteria</taxon>
        <taxon>Bacillati</taxon>
        <taxon>Bacillota</taxon>
        <taxon>Bacilli</taxon>
        <taxon>Bacillales</taxon>
        <taxon>Paenibacillaceae</taxon>
        <taxon>Paenibacillus</taxon>
    </lineage>
</organism>
<evidence type="ECO:0000259" key="3">
    <source>
        <dbReference type="Pfam" id="PF09335"/>
    </source>
</evidence>
<dbReference type="InterPro" id="IPR051311">
    <property type="entry name" value="DedA_domain"/>
</dbReference>
<feature type="transmembrane region" description="Helical" evidence="2">
    <location>
        <begin position="138"/>
        <end position="160"/>
    </location>
</feature>
<feature type="transmembrane region" description="Helical" evidence="2">
    <location>
        <begin position="172"/>
        <end position="195"/>
    </location>
</feature>
<evidence type="ECO:0000256" key="2">
    <source>
        <dbReference type="SAM" id="Phobius"/>
    </source>
</evidence>
<accession>A0ABW3UHQ3</accession>
<name>A0ABW3UHQ3_9BACL</name>
<feature type="transmembrane region" description="Helical" evidence="2">
    <location>
        <begin position="51"/>
        <end position="72"/>
    </location>
</feature>
<protein>
    <submittedName>
        <fullName evidence="4">DedA family protein</fullName>
    </submittedName>
</protein>
<keyword evidence="5" id="KW-1185">Reference proteome</keyword>
<dbReference type="Pfam" id="PF09335">
    <property type="entry name" value="VTT_dom"/>
    <property type="match status" value="1"/>
</dbReference>
<reference evidence="5" key="1">
    <citation type="journal article" date="2019" name="Int. J. Syst. Evol. Microbiol.">
        <title>The Global Catalogue of Microorganisms (GCM) 10K type strain sequencing project: providing services to taxonomists for standard genome sequencing and annotation.</title>
        <authorList>
            <consortium name="The Broad Institute Genomics Platform"/>
            <consortium name="The Broad Institute Genome Sequencing Center for Infectious Disease"/>
            <person name="Wu L."/>
            <person name="Ma J."/>
        </authorList>
    </citation>
    <scope>NUCLEOTIDE SEQUENCE [LARGE SCALE GENOMIC DNA]</scope>
    <source>
        <strain evidence="5">CCUG 53270</strain>
    </source>
</reference>
<sequence length="207" mass="22778">MLDDILLLIEHYGYIALFGLLAVGIVGLPVPDEILMTTVGSLTSNGGPLSFCKSLLVSYAGTMTGMLVSYFLGKTVGKPFLYRYGKWVKLTPQRLDLAEGWFKKYGLWTVAFGYYVPGVRHFTCYLAGVSAVSLWRYLLYAGTGALIWCASFLTLGHFIGVNAPKIMHLIHHYMGISAIVIVIVAAIGIALFMWIRKRGASKQKKTG</sequence>
<comment type="similarity">
    <text evidence="1">Belongs to the DedA family.</text>
</comment>
<dbReference type="EMBL" id="JBHTLU010000007">
    <property type="protein sequence ID" value="MFD1219100.1"/>
    <property type="molecule type" value="Genomic_DNA"/>
</dbReference>
<feature type="transmembrane region" description="Helical" evidence="2">
    <location>
        <begin position="12"/>
        <end position="30"/>
    </location>
</feature>
<evidence type="ECO:0000256" key="1">
    <source>
        <dbReference type="ARBA" id="ARBA00010792"/>
    </source>
</evidence>
<comment type="caution">
    <text evidence="4">The sequence shown here is derived from an EMBL/GenBank/DDBJ whole genome shotgun (WGS) entry which is preliminary data.</text>
</comment>
<feature type="domain" description="VTT" evidence="3">
    <location>
        <begin position="30"/>
        <end position="157"/>
    </location>
</feature>
<evidence type="ECO:0000313" key="4">
    <source>
        <dbReference type="EMBL" id="MFD1219100.1"/>
    </source>
</evidence>
<dbReference type="Proteomes" id="UP001597180">
    <property type="component" value="Unassembled WGS sequence"/>
</dbReference>
<proteinExistence type="inferred from homology"/>
<dbReference type="InterPro" id="IPR032816">
    <property type="entry name" value="VTT_dom"/>
</dbReference>
<keyword evidence="2" id="KW-1133">Transmembrane helix</keyword>
<dbReference type="RefSeq" id="WP_345591486.1">
    <property type="nucleotide sequence ID" value="NZ_BAABJG010000027.1"/>
</dbReference>
<keyword evidence="2" id="KW-0472">Membrane</keyword>
<dbReference type="PANTHER" id="PTHR42709:SF9">
    <property type="entry name" value="ALKALINE PHOSPHATASE LIKE PROTEIN"/>
    <property type="match status" value="1"/>
</dbReference>
<keyword evidence="2" id="KW-0812">Transmembrane</keyword>
<dbReference type="PANTHER" id="PTHR42709">
    <property type="entry name" value="ALKALINE PHOSPHATASE LIKE PROTEIN"/>
    <property type="match status" value="1"/>
</dbReference>
<evidence type="ECO:0000313" key="5">
    <source>
        <dbReference type="Proteomes" id="UP001597180"/>
    </source>
</evidence>